<keyword evidence="1" id="KW-0808">Transferase</keyword>
<reference evidence="2" key="1">
    <citation type="submission" date="2016-10" db="EMBL/GenBank/DDBJ databases">
        <authorList>
            <person name="Varghese N."/>
            <person name="Submissions S."/>
        </authorList>
    </citation>
    <scope>NUCLEOTIDE SEQUENCE [LARGE SCALE GENOMIC DNA]</scope>
    <source>
        <strain evidence="2">DSM 22002</strain>
    </source>
</reference>
<protein>
    <submittedName>
        <fullName evidence="1">Adenylate kinase</fullName>
    </submittedName>
</protein>
<dbReference type="AlphaFoldDB" id="A0A1G8H145"/>
<sequence length="186" mass="21545">MLGPDDPLPRRPDRIIVAGTAGTGKTTLSGRIGDALGIDHVEIDGLHWGADWTPRPSFSDDVDAFVARDRWVTEWQYRIARERLAARADLLVWLDYPVAVSMQRVVRRTLRRRLQRIELWHGNVEPALWTFVTDRDHIVRWAWRTRAKYRDLPAVAAARHPHLTLVRLRSQGETDRWMRTLAASRS</sequence>
<accession>A0A1G8H145</accession>
<dbReference type="Proteomes" id="UP000198822">
    <property type="component" value="Chromosome I"/>
</dbReference>
<organism evidence="1 2">
    <name type="scientific">Agrococcus jejuensis</name>
    <dbReference type="NCBI Taxonomy" id="399736"/>
    <lineage>
        <taxon>Bacteria</taxon>
        <taxon>Bacillati</taxon>
        <taxon>Actinomycetota</taxon>
        <taxon>Actinomycetes</taxon>
        <taxon>Micrococcales</taxon>
        <taxon>Microbacteriaceae</taxon>
        <taxon>Agrococcus</taxon>
    </lineage>
</organism>
<dbReference type="RefSeq" id="WP_092506566.1">
    <property type="nucleotide sequence ID" value="NZ_LT629695.1"/>
</dbReference>
<keyword evidence="1" id="KW-0418">Kinase</keyword>
<dbReference type="SUPFAM" id="SSF52540">
    <property type="entry name" value="P-loop containing nucleoside triphosphate hydrolases"/>
    <property type="match status" value="1"/>
</dbReference>
<dbReference type="InterPro" id="IPR052922">
    <property type="entry name" value="Cytidylate_Kinase-2"/>
</dbReference>
<dbReference type="InterPro" id="IPR027417">
    <property type="entry name" value="P-loop_NTPase"/>
</dbReference>
<dbReference type="OrthoDB" id="3199600at2"/>
<dbReference type="PANTHER" id="PTHR37816">
    <property type="entry name" value="YALI0E33011P"/>
    <property type="match status" value="1"/>
</dbReference>
<dbReference type="STRING" id="399736.SAMN04489720_3162"/>
<dbReference type="PANTHER" id="PTHR37816:SF1">
    <property type="entry name" value="TOXIN"/>
    <property type="match status" value="1"/>
</dbReference>
<name>A0A1G8H145_9MICO</name>
<evidence type="ECO:0000313" key="2">
    <source>
        <dbReference type="Proteomes" id="UP000198822"/>
    </source>
</evidence>
<keyword evidence="2" id="KW-1185">Reference proteome</keyword>
<dbReference type="EMBL" id="LT629695">
    <property type="protein sequence ID" value="SDI00251.1"/>
    <property type="molecule type" value="Genomic_DNA"/>
</dbReference>
<gene>
    <name evidence="1" type="ORF">SAMN04489720_3162</name>
</gene>
<evidence type="ECO:0000313" key="1">
    <source>
        <dbReference type="EMBL" id="SDI00251.1"/>
    </source>
</evidence>
<proteinExistence type="predicted"/>
<dbReference type="GO" id="GO:0016301">
    <property type="term" value="F:kinase activity"/>
    <property type="evidence" value="ECO:0007669"/>
    <property type="project" value="UniProtKB-KW"/>
</dbReference>
<dbReference type="Gene3D" id="3.40.50.300">
    <property type="entry name" value="P-loop containing nucleotide triphosphate hydrolases"/>
    <property type="match status" value="1"/>
</dbReference>